<proteinExistence type="predicted"/>
<evidence type="ECO:0000313" key="2">
    <source>
        <dbReference type="Proteomes" id="UP001139981"/>
    </source>
</evidence>
<feature type="non-terminal residue" evidence="1">
    <location>
        <position position="1533"/>
    </location>
</feature>
<evidence type="ECO:0000313" key="1">
    <source>
        <dbReference type="EMBL" id="KAJ2895992.1"/>
    </source>
</evidence>
<reference evidence="1" key="1">
    <citation type="submission" date="2022-07" db="EMBL/GenBank/DDBJ databases">
        <title>Phylogenomic reconstructions and comparative analyses of Kickxellomycotina fungi.</title>
        <authorList>
            <person name="Reynolds N.K."/>
            <person name="Stajich J.E."/>
            <person name="Barry K."/>
            <person name="Grigoriev I.V."/>
            <person name="Crous P."/>
            <person name="Smith M.E."/>
        </authorList>
    </citation>
    <scope>NUCLEOTIDE SEQUENCE</scope>
    <source>
        <strain evidence="1">CBS 190363</strain>
    </source>
</reference>
<keyword evidence="2" id="KW-1185">Reference proteome</keyword>
<feature type="non-terminal residue" evidence="1">
    <location>
        <position position="1"/>
    </location>
</feature>
<dbReference type="EMBL" id="JANBVB010000236">
    <property type="protein sequence ID" value="KAJ2895992.1"/>
    <property type="molecule type" value="Genomic_DNA"/>
</dbReference>
<gene>
    <name evidence="1" type="ORF">IWW38_002153</name>
</gene>
<organism evidence="1 2">
    <name type="scientific">Coemansia aciculifera</name>
    <dbReference type="NCBI Taxonomy" id="417176"/>
    <lineage>
        <taxon>Eukaryota</taxon>
        <taxon>Fungi</taxon>
        <taxon>Fungi incertae sedis</taxon>
        <taxon>Zoopagomycota</taxon>
        <taxon>Kickxellomycotina</taxon>
        <taxon>Kickxellomycetes</taxon>
        <taxon>Kickxellales</taxon>
        <taxon>Kickxellaceae</taxon>
        <taxon>Coemansia</taxon>
    </lineage>
</organism>
<sequence>LALNPLKIGDELVESDVAEYDVRFLLSISLQCEPSVADQYQQHLLQDGGDDEHDDEGGLSRSSMLSALRQAPGSILPLVCPETVPSTNILQWITPAARTPVPPVPSHVAGRTSMASGRAGTFSHGAPSSATEESSGDSKQASGGKRKASQGNGGVTEFLAGSSGTDSAEQIRAASGEGRGLQHKRSQSFPSNTTQGLLGNDEAGDALLADSAAGVSSTPSGRAEQQISDAARSDAIYAGATVYAANGDLSLRVLRVQYVQTRDSSSADAVQPLRFVVEVQGGTLGALLDLLISGIEHHSASVTNDKGVRILLPGGTSPALLFNRDVFQRTFMASFRHFCLGVEVVDAMRRALAEAETPAALGTLLDVCENWLGHHFSDFHDSTILREAMSEFLPQLSSAASAELSSRANQLLPELIAQLLAPAGYSALDRVLEKRLAYAVNRERRTSSAAQMDVAMQSPLSLVSVADPDAMLESLNRLAQTHFARCSFNDWLVAFSLLEAQTHMPLPWYPKKRVTHVPAEDDMVVSDIYHVLEQTHRARGGAAQAQVHGVAGIGGAGAGLIGGGMASTTAETALVRTLPHSIQAMLELHRTIRGWVIRQIVDPAISMAQRVARIQRFLAVVRLCRRDSHLSASRVFGGLLNSYMREAGMIPDRQPSYRAGSIKAYSGVSSRAAGEAGGGRRGKRKGAQTQVKYVPAFVERAVASALVSPESRQFVRAWNDVAGENGTKLDTLEAVLRGAREWPTPDSAPTSPTGAASLQVHRSRSNPTLAEGIDVTEDSMARADCFVPCLGWLLENMISLCYDTPDTLVGDSRLVNLAKRHRVFIMLCVCDQLATRCQEAFALPTRIRIDFTQISTWVAQKPLHIAEIRSTSIAEATAAAYADVAAVGSGNSPTVETTPPAASSPTASFGGDRPFSFAMPPTQNIAAAPGFSRAPDTISPIRHHGNFAKRSIANLRGASSSSSNSAAAAASYSRKSSTAAASEFGANQAAFGSPPAPAPRSLAFADGPNVTPLVVPGPAAQSNGVVSYLRPFSRLVTDEVEKVRQEIRERERLERELRDREQAIERQKNERTKILKRQLKEQQQRRAKNEPLLKMANLMNKVGGIGVRDSSIDASSAALLSNSKGISTYGGLSLAHHSTAANVDENRLSSASSTMRPRGPALPNAKPANVINLINSTITVEQGYTKRDFVFRIVTEEGGQYLLQAPDGDQMDDWIGAMRDAATEAAARRLTLFVEEAKKRSNGDGPQGHANDSSDASSSSSQQQLNQQRLLGGGDTTRSRFTAFLGGGSSAFSGFGMGGGSSHHAPPVPSRGALSAVQQQQSKDAAAAAASNADPKSFGIDLALLMPDPKVVPVIVEKCLTEIELRGLEEVGIYRVSGAAADVSRLRQLFNADPDAIDLSSDEFYDINVVSGVMKQFLRELPEPLMTYNLYEGYINAASIDDYDERLWAIKDLVHALPVPNYTVLKRLVEHLERVTDLEEVNHMYGTNLALVFGPSLLRPPPGSSSFALAMSNLGHAQSVIKNLILQYHWIFN</sequence>
<accession>A0ACC1M5W7</accession>
<name>A0ACC1M5W7_9FUNG</name>
<dbReference type="Proteomes" id="UP001139981">
    <property type="component" value="Unassembled WGS sequence"/>
</dbReference>
<protein>
    <submittedName>
        <fullName evidence="1">Uncharacterized protein</fullName>
    </submittedName>
</protein>
<comment type="caution">
    <text evidence="1">The sequence shown here is derived from an EMBL/GenBank/DDBJ whole genome shotgun (WGS) entry which is preliminary data.</text>
</comment>